<organism evidence="2 3">
    <name type="scientific">Caerostris darwini</name>
    <dbReference type="NCBI Taxonomy" id="1538125"/>
    <lineage>
        <taxon>Eukaryota</taxon>
        <taxon>Metazoa</taxon>
        <taxon>Ecdysozoa</taxon>
        <taxon>Arthropoda</taxon>
        <taxon>Chelicerata</taxon>
        <taxon>Arachnida</taxon>
        <taxon>Araneae</taxon>
        <taxon>Araneomorphae</taxon>
        <taxon>Entelegynae</taxon>
        <taxon>Araneoidea</taxon>
        <taxon>Araneidae</taxon>
        <taxon>Caerostris</taxon>
    </lineage>
</organism>
<dbReference type="EMBL" id="BPLQ01002278">
    <property type="protein sequence ID" value="GIX90929.1"/>
    <property type="molecule type" value="Genomic_DNA"/>
</dbReference>
<evidence type="ECO:0000256" key="1">
    <source>
        <dbReference type="SAM" id="MobiDB-lite"/>
    </source>
</evidence>
<keyword evidence="3" id="KW-1185">Reference proteome</keyword>
<feature type="compositionally biased region" description="Polar residues" evidence="1">
    <location>
        <begin position="9"/>
        <end position="23"/>
    </location>
</feature>
<accession>A0AAV4P4S3</accession>
<reference evidence="2 3" key="1">
    <citation type="submission" date="2021-06" db="EMBL/GenBank/DDBJ databases">
        <title>Caerostris darwini draft genome.</title>
        <authorList>
            <person name="Kono N."/>
            <person name="Arakawa K."/>
        </authorList>
    </citation>
    <scope>NUCLEOTIDE SEQUENCE [LARGE SCALE GENOMIC DNA]</scope>
</reference>
<name>A0AAV4P4S3_9ARAC</name>
<gene>
    <name evidence="2" type="ORF">CDAR_177421</name>
</gene>
<protein>
    <submittedName>
        <fullName evidence="2">Uncharacterized protein</fullName>
    </submittedName>
</protein>
<feature type="region of interest" description="Disordered" evidence="1">
    <location>
        <begin position="9"/>
        <end position="64"/>
    </location>
</feature>
<evidence type="ECO:0000313" key="2">
    <source>
        <dbReference type="EMBL" id="GIX90929.1"/>
    </source>
</evidence>
<comment type="caution">
    <text evidence="2">The sequence shown here is derived from an EMBL/GenBank/DDBJ whole genome shotgun (WGS) entry which is preliminary data.</text>
</comment>
<dbReference type="AlphaFoldDB" id="A0AAV4P4S3"/>
<evidence type="ECO:0000313" key="3">
    <source>
        <dbReference type="Proteomes" id="UP001054837"/>
    </source>
</evidence>
<proteinExistence type="predicted"/>
<dbReference type="Proteomes" id="UP001054837">
    <property type="component" value="Unassembled WGS sequence"/>
</dbReference>
<sequence length="94" mass="10753">MCNSYYVIHTQTNPKQNIPSHPESSLHPRTQDPADDPILRVSRKPPLKASPFQRHPPIPIPRNHHQHLFSPVISSAHRCMRTRTGTEFNFDAGL</sequence>